<name>A0ABU8MFZ2_9PSEU</name>
<dbReference type="Proteomes" id="UP001385809">
    <property type="component" value="Unassembled WGS sequence"/>
</dbReference>
<gene>
    <name evidence="1" type="ORF">WCD74_00620</name>
</gene>
<accession>A0ABU8MFZ2</accession>
<dbReference type="Gene3D" id="3.40.50.300">
    <property type="entry name" value="P-loop containing nucleotide triphosphate hydrolases"/>
    <property type="match status" value="1"/>
</dbReference>
<comment type="caution">
    <text evidence="1">The sequence shown here is derived from an EMBL/GenBank/DDBJ whole genome shotgun (WGS) entry which is preliminary data.</text>
</comment>
<evidence type="ECO:0000313" key="2">
    <source>
        <dbReference type="Proteomes" id="UP001385809"/>
    </source>
</evidence>
<dbReference type="SUPFAM" id="SSF52540">
    <property type="entry name" value="P-loop containing nucleoside triphosphate hydrolases"/>
    <property type="match status" value="1"/>
</dbReference>
<evidence type="ECO:0000313" key="1">
    <source>
        <dbReference type="EMBL" id="MEJ2866245.1"/>
    </source>
</evidence>
<reference evidence="1 2" key="1">
    <citation type="submission" date="2024-03" db="EMBL/GenBank/DDBJ databases">
        <title>Actinomycetospora sp. OC33-EN08, a novel actinomycete isolated from wild orchid (Aerides multiflora).</title>
        <authorList>
            <person name="Suriyachadkun C."/>
        </authorList>
    </citation>
    <scope>NUCLEOTIDE SEQUENCE [LARGE SCALE GENOMIC DNA]</scope>
    <source>
        <strain evidence="1 2">OC33-EN08</strain>
    </source>
</reference>
<sequence length="314" mass="31145">MLRGVLAVVALGVAVAGVLLVVDPPRHLAALDLPVSRSAPAPDGPGVLADASTLLGGVPTAGELASSASVTVSGGVLAVRAGAATAEEAAVVAEAVGTVAARRLAPADRPAVVIGEARVTSPSPNPAAVLAGGLLPGLVVLGAHRRRPTGLGRLPRSSRDPVVIDARASRRRVEAASAVAATVAEAAGPARVLAVVDDRARAVSAAVEIAVALARAGERVLLVESGAATRRVADPSPGVREVIAGVAETDRAIRPWARGRIDVLPTGRSGPPLPEADVAAVLAPLREGYDRIVLDAPGPADATFTVSGSVVTPA</sequence>
<dbReference type="InterPro" id="IPR027417">
    <property type="entry name" value="P-loop_NTPase"/>
</dbReference>
<protein>
    <submittedName>
        <fullName evidence="1">Uncharacterized protein</fullName>
    </submittedName>
</protein>
<dbReference type="EMBL" id="JBBEGN010000001">
    <property type="protein sequence ID" value="MEJ2866245.1"/>
    <property type="molecule type" value="Genomic_DNA"/>
</dbReference>
<keyword evidence="2" id="KW-1185">Reference proteome</keyword>
<organism evidence="1 2">
    <name type="scientific">Actinomycetospora aurantiaca</name>
    <dbReference type="NCBI Taxonomy" id="3129233"/>
    <lineage>
        <taxon>Bacteria</taxon>
        <taxon>Bacillati</taxon>
        <taxon>Actinomycetota</taxon>
        <taxon>Actinomycetes</taxon>
        <taxon>Pseudonocardiales</taxon>
        <taxon>Pseudonocardiaceae</taxon>
        <taxon>Actinomycetospora</taxon>
    </lineage>
</organism>
<dbReference type="RefSeq" id="WP_337692871.1">
    <property type="nucleotide sequence ID" value="NZ_JBBEGN010000001.1"/>
</dbReference>
<proteinExistence type="predicted"/>